<comment type="caution">
    <text evidence="1">The sequence shown here is derived from an EMBL/GenBank/DDBJ whole genome shotgun (WGS) entry which is preliminary data.</text>
</comment>
<accession>A0A0G1ETA6</accession>
<dbReference type="SUPFAM" id="SSF53756">
    <property type="entry name" value="UDP-Glycosyltransferase/glycogen phosphorylase"/>
    <property type="match status" value="1"/>
</dbReference>
<reference evidence="1 2" key="1">
    <citation type="journal article" date="2015" name="Nature">
        <title>rRNA introns, odd ribosomes, and small enigmatic genomes across a large radiation of phyla.</title>
        <authorList>
            <person name="Brown C.T."/>
            <person name="Hug L.A."/>
            <person name="Thomas B.C."/>
            <person name="Sharon I."/>
            <person name="Castelle C.J."/>
            <person name="Singh A."/>
            <person name="Wilkins M.J."/>
            <person name="Williams K.H."/>
            <person name="Banfield J.F."/>
        </authorList>
    </citation>
    <scope>NUCLEOTIDE SEQUENCE [LARGE SCALE GENOMIC DNA]</scope>
</reference>
<name>A0A0G1ETA6_9BACT</name>
<evidence type="ECO:0000313" key="1">
    <source>
        <dbReference type="EMBL" id="KKS86316.1"/>
    </source>
</evidence>
<evidence type="ECO:0000313" key="2">
    <source>
        <dbReference type="Proteomes" id="UP000034543"/>
    </source>
</evidence>
<dbReference type="STRING" id="1618436.UV59_C0001G0039"/>
<keyword evidence="1" id="KW-0808">Transferase</keyword>
<gene>
    <name evidence="1" type="ORF">UV59_C0001G0039</name>
</gene>
<protein>
    <submittedName>
        <fullName evidence="1">Glycosyltransferase-like protein</fullName>
    </submittedName>
</protein>
<dbReference type="GO" id="GO:0016757">
    <property type="term" value="F:glycosyltransferase activity"/>
    <property type="evidence" value="ECO:0007669"/>
    <property type="project" value="TreeGrafter"/>
</dbReference>
<dbReference type="Pfam" id="PF13692">
    <property type="entry name" value="Glyco_trans_1_4"/>
    <property type="match status" value="1"/>
</dbReference>
<dbReference type="PANTHER" id="PTHR12526">
    <property type="entry name" value="GLYCOSYLTRANSFERASE"/>
    <property type="match status" value="1"/>
</dbReference>
<dbReference type="Gene3D" id="3.40.50.2000">
    <property type="entry name" value="Glycogen Phosphorylase B"/>
    <property type="match status" value="2"/>
</dbReference>
<dbReference type="AlphaFoldDB" id="A0A0G1ETA6"/>
<dbReference type="PANTHER" id="PTHR12526:SF590">
    <property type="entry name" value="ALPHA-MALTOSE-1-PHOSPHATE SYNTHASE"/>
    <property type="match status" value="1"/>
</dbReference>
<sequence>MTKTAKKIFYFYLTPRKKLLHDFKSGIEPSTFLYGLPQLQQLGFEVNFSDLAYHPLNLLRPLLQPLEQLHMRLLAYPLGFRLHQALILYPLYKNADILFCTQDSAGLPIAWLKRIGLIKNKVIIVSSNLTNAIEQTKSKWMKNFIKKNLNSIELLICSSKKEQEILSHFLGRPVEFLADGIDTKYFMPAQKTKPSIDILSVGRDPYRDYQTLFAAVRNKPWRVTVVCTPDLLNNLRVPDNVTILTDRSMQELRQLFTQAKLIVLPMKKTNKPQGHSVLLTAMAMGKKIIASNVVGITSAYNLIEFSSIALVTPQNSKRLANAISIMLSNNQSLSNLSRLRSKISVKQYASKLHGLLKKYEFCLI</sequence>
<proteinExistence type="predicted"/>
<dbReference type="Proteomes" id="UP000034543">
    <property type="component" value="Unassembled WGS sequence"/>
</dbReference>
<organism evidence="1 2">
    <name type="scientific">Candidatus Gottesmanbacteria bacterium GW2011_GWA1_43_11</name>
    <dbReference type="NCBI Taxonomy" id="1618436"/>
    <lineage>
        <taxon>Bacteria</taxon>
        <taxon>Candidatus Gottesmaniibacteriota</taxon>
    </lineage>
</organism>
<dbReference type="EMBL" id="LCFB01000001">
    <property type="protein sequence ID" value="KKS86316.1"/>
    <property type="molecule type" value="Genomic_DNA"/>
</dbReference>